<dbReference type="FunFam" id="3.40.50.620:FF:000145">
    <property type="entry name" value="ATP-binding domain containing protein"/>
    <property type="match status" value="1"/>
</dbReference>
<organism evidence="11">
    <name type="scientific">Psilocybe cubensis</name>
    <name type="common">Psychedelic mushroom</name>
    <name type="synonym">Stropharia cubensis</name>
    <dbReference type="NCBI Taxonomy" id="181762"/>
    <lineage>
        <taxon>Eukaryota</taxon>
        <taxon>Fungi</taxon>
        <taxon>Dikarya</taxon>
        <taxon>Basidiomycota</taxon>
        <taxon>Agaricomycotina</taxon>
        <taxon>Agaricomycetes</taxon>
        <taxon>Agaricomycetidae</taxon>
        <taxon>Agaricales</taxon>
        <taxon>Agaricineae</taxon>
        <taxon>Strophariaceae</taxon>
        <taxon>Psilocybe</taxon>
    </lineage>
</organism>
<dbReference type="AlphaFoldDB" id="A0A8H7Y0V7"/>
<evidence type="ECO:0000256" key="1">
    <source>
        <dbReference type="ARBA" id="ARBA00005156"/>
    </source>
</evidence>
<evidence type="ECO:0000256" key="3">
    <source>
        <dbReference type="ARBA" id="ARBA00018426"/>
    </source>
</evidence>
<name>A0A8H7Y0V7_PSICU</name>
<sequence>MKYVALLSGGKDSCYNLVHCSQNGHDLIAAASLGPEPGKEELDSYLYQTVGQDAIEFVARALDVPLYRRIITGHAIEQGSEYGERKPNNASGVVGDETEDLFELLSTVKAHHPDIKGVSVGAILSNYQRVRVEHVCRRLGLTTLCYLWQRDQAHLLSEMIDAGVEAILIKVAGIGLTKNHLGKTLSQMRTTLSKLNTLYGSHICGEGGEYETLTLDCPLFKYRINLTDTETVIHSDNDFATVAFLRVKGAELESKSDGINQVAIIPTLLEDQYESIKQAVNDSLNKIESNKRTSWGGSFTHHVNFPTSLGWRKGPWIVVSNVQADIPDDGILTIEEEVTQCFTTLAEHLSSYGADLSQCTMINVMISSMDLFLPVNAVYSTFFGVSPPARACVCVDLPKTVRVRLECIAYAEISPRDRQALHVQGLSYWAPANIGPYSQAITTGERVFISGQIGLIPSELALPIPRSLSTEMALASQHVERIATALKENSGGGWEGFTLSAIYWITEPNHLIHVKQGHLAHKSRQYPTLFVVVKDLPKHALVEKQVILHTGRCHVVDNYDGELMLQSCIPLYDCRILNYDSGRSILWQTLTFKEDHSACAVIFIKGEFEQSYATELREMVSSLTQTLEQALSIRYSNDTYSVFLQ</sequence>
<evidence type="ECO:0000256" key="5">
    <source>
        <dbReference type="ARBA" id="ARBA00022741"/>
    </source>
</evidence>
<dbReference type="InterPro" id="IPR035959">
    <property type="entry name" value="RutC-like_sf"/>
</dbReference>
<keyword evidence="5" id="KW-0547">Nucleotide-binding</keyword>
<dbReference type="GO" id="GO:0017178">
    <property type="term" value="F:diphthine-ammonia ligase activity"/>
    <property type="evidence" value="ECO:0007669"/>
    <property type="project" value="UniProtKB-EC"/>
</dbReference>
<evidence type="ECO:0000256" key="2">
    <source>
        <dbReference type="ARBA" id="ARBA00012089"/>
    </source>
</evidence>
<comment type="pathway">
    <text evidence="1">Protein modification; peptidyl-diphthamide biosynthesis.</text>
</comment>
<evidence type="ECO:0000256" key="9">
    <source>
        <dbReference type="ARBA" id="ARBA00048108"/>
    </source>
</evidence>
<dbReference type="FunFam" id="3.90.1490.10:FF:000001">
    <property type="entry name" value="Diphthine--ammonia ligase"/>
    <property type="match status" value="1"/>
</dbReference>
<reference evidence="11" key="1">
    <citation type="submission" date="2021-02" db="EMBL/GenBank/DDBJ databases">
        <title>Psilocybe cubensis genome.</title>
        <authorList>
            <person name="Mckernan K.J."/>
            <person name="Crawford S."/>
            <person name="Trippe A."/>
            <person name="Kane L.T."/>
            <person name="Mclaughlin S."/>
        </authorList>
    </citation>
    <scope>NUCLEOTIDE SEQUENCE [LARGE SCALE GENOMIC DNA]</scope>
    <source>
        <strain evidence="11">MGC-MH-2018</strain>
    </source>
</reference>
<dbReference type="CDD" id="cd06155">
    <property type="entry name" value="eu_AANH_C_1"/>
    <property type="match status" value="1"/>
</dbReference>
<dbReference type="EC" id="6.3.1.14" evidence="2"/>
<dbReference type="GO" id="GO:0005524">
    <property type="term" value="F:ATP binding"/>
    <property type="evidence" value="ECO:0007669"/>
    <property type="project" value="UniProtKB-KW"/>
</dbReference>
<dbReference type="Gene3D" id="3.90.1490.10">
    <property type="entry name" value="putative n-type atp pyrophosphatase, domain 2"/>
    <property type="match status" value="1"/>
</dbReference>
<comment type="catalytic activity">
    <reaction evidence="9">
        <text>diphthine-[translation elongation factor 2] + NH4(+) + ATP = diphthamide-[translation elongation factor 2] + AMP + diphosphate + H(+)</text>
        <dbReference type="Rhea" id="RHEA:19753"/>
        <dbReference type="Rhea" id="RHEA-COMP:10172"/>
        <dbReference type="Rhea" id="RHEA-COMP:10174"/>
        <dbReference type="ChEBI" id="CHEBI:15378"/>
        <dbReference type="ChEBI" id="CHEBI:16692"/>
        <dbReference type="ChEBI" id="CHEBI:28938"/>
        <dbReference type="ChEBI" id="CHEBI:30616"/>
        <dbReference type="ChEBI" id="CHEBI:33019"/>
        <dbReference type="ChEBI" id="CHEBI:82696"/>
        <dbReference type="ChEBI" id="CHEBI:456215"/>
        <dbReference type="EC" id="6.3.1.14"/>
    </reaction>
</comment>
<evidence type="ECO:0000259" key="10">
    <source>
        <dbReference type="Pfam" id="PF01902"/>
    </source>
</evidence>
<dbReference type="InterPro" id="IPR002761">
    <property type="entry name" value="Diphthami_syn_dom"/>
</dbReference>
<dbReference type="Pfam" id="PF01042">
    <property type="entry name" value="Ribonuc_L-PSP"/>
    <property type="match status" value="2"/>
</dbReference>
<dbReference type="InterPro" id="IPR014729">
    <property type="entry name" value="Rossmann-like_a/b/a_fold"/>
</dbReference>
<dbReference type="Gene3D" id="3.30.1330.40">
    <property type="entry name" value="RutC-like"/>
    <property type="match status" value="2"/>
</dbReference>
<dbReference type="PANTHER" id="PTHR12196">
    <property type="entry name" value="DOMAIN OF UNKNOWN FUNCTION 71 DUF71 -CONTAINING PROTEIN"/>
    <property type="match status" value="1"/>
</dbReference>
<evidence type="ECO:0000256" key="4">
    <source>
        <dbReference type="ARBA" id="ARBA00022598"/>
    </source>
</evidence>
<accession>A0A8H7Y0V7</accession>
<dbReference type="Pfam" id="PF01902">
    <property type="entry name" value="Diphthami_syn_2"/>
    <property type="match status" value="1"/>
</dbReference>
<comment type="caution">
    <text evidence="11">The sequence shown here is derived from an EMBL/GenBank/DDBJ whole genome shotgun (WGS) entry which is preliminary data.</text>
</comment>
<evidence type="ECO:0000256" key="6">
    <source>
        <dbReference type="ARBA" id="ARBA00022840"/>
    </source>
</evidence>
<dbReference type="CDD" id="cd01994">
    <property type="entry name" value="AANH_PF0828-like"/>
    <property type="match status" value="1"/>
</dbReference>
<dbReference type="EMBL" id="JAFIQS010000005">
    <property type="protein sequence ID" value="KAG5168959.1"/>
    <property type="molecule type" value="Genomic_DNA"/>
</dbReference>
<keyword evidence="6" id="KW-0067">ATP-binding</keyword>
<dbReference type="OrthoDB" id="686384at2759"/>
<gene>
    <name evidence="11" type="ORF">JR316_005515</name>
</gene>
<dbReference type="InterPro" id="IPR030662">
    <property type="entry name" value="DPH6/MJ0570"/>
</dbReference>
<keyword evidence="4" id="KW-0436">Ligase</keyword>
<dbReference type="SUPFAM" id="SSF55298">
    <property type="entry name" value="YjgF-like"/>
    <property type="match status" value="2"/>
</dbReference>
<dbReference type="SUPFAM" id="SSF52402">
    <property type="entry name" value="Adenine nucleotide alpha hydrolases-like"/>
    <property type="match status" value="1"/>
</dbReference>
<evidence type="ECO:0000256" key="7">
    <source>
        <dbReference type="ARBA" id="ARBA00029814"/>
    </source>
</evidence>
<dbReference type="PANTHER" id="PTHR12196:SF2">
    <property type="entry name" value="DIPHTHINE--AMMONIA LIGASE"/>
    <property type="match status" value="1"/>
</dbReference>
<proteinExistence type="predicted"/>
<evidence type="ECO:0000313" key="11">
    <source>
        <dbReference type="EMBL" id="KAG5168959.1"/>
    </source>
</evidence>
<evidence type="ECO:0000256" key="8">
    <source>
        <dbReference type="ARBA" id="ARBA00031552"/>
    </source>
</evidence>
<feature type="domain" description="Diphthamide synthase" evidence="10">
    <location>
        <begin position="89"/>
        <end position="242"/>
    </location>
</feature>
<protein>
    <recommendedName>
        <fullName evidence="3">Diphthine--ammonia ligase</fullName>
        <ecNumber evidence="2">6.3.1.14</ecNumber>
    </recommendedName>
    <alternativeName>
        <fullName evidence="7">Diphthamide synthase</fullName>
    </alternativeName>
    <alternativeName>
        <fullName evidence="8">Diphthamide synthetase</fullName>
    </alternativeName>
</protein>
<dbReference type="GO" id="GO:0017183">
    <property type="term" value="P:protein histidyl modification to diphthamide"/>
    <property type="evidence" value="ECO:0007669"/>
    <property type="project" value="TreeGrafter"/>
</dbReference>
<dbReference type="InterPro" id="IPR006175">
    <property type="entry name" value="YjgF/YER057c/UK114"/>
</dbReference>
<dbReference type="NCBIfam" id="TIGR00290">
    <property type="entry name" value="MJ0570_dom"/>
    <property type="match status" value="1"/>
</dbReference>
<dbReference type="Gene3D" id="3.40.50.620">
    <property type="entry name" value="HUPs"/>
    <property type="match status" value="1"/>
</dbReference>